<organism evidence="2 3">
    <name type="scientific">Salix koriyanagi</name>
    <dbReference type="NCBI Taxonomy" id="2511006"/>
    <lineage>
        <taxon>Eukaryota</taxon>
        <taxon>Viridiplantae</taxon>
        <taxon>Streptophyta</taxon>
        <taxon>Embryophyta</taxon>
        <taxon>Tracheophyta</taxon>
        <taxon>Spermatophyta</taxon>
        <taxon>Magnoliopsida</taxon>
        <taxon>eudicotyledons</taxon>
        <taxon>Gunneridae</taxon>
        <taxon>Pentapetalae</taxon>
        <taxon>rosids</taxon>
        <taxon>fabids</taxon>
        <taxon>Malpighiales</taxon>
        <taxon>Salicaceae</taxon>
        <taxon>Saliceae</taxon>
        <taxon>Salix</taxon>
    </lineage>
</organism>
<comment type="caution">
    <text evidence="2">The sequence shown here is derived from an EMBL/GenBank/DDBJ whole genome shotgun (WGS) entry which is preliminary data.</text>
</comment>
<name>A0A9Q0PI29_9ROSI</name>
<evidence type="ECO:0000313" key="2">
    <source>
        <dbReference type="EMBL" id="KAJ6688603.1"/>
    </source>
</evidence>
<reference evidence="2" key="1">
    <citation type="submission" date="2022-11" db="EMBL/GenBank/DDBJ databases">
        <authorList>
            <person name="Hyden B.L."/>
            <person name="Feng K."/>
            <person name="Yates T."/>
            <person name="Jawdy S."/>
            <person name="Smart L.B."/>
            <person name="Muchero W."/>
        </authorList>
    </citation>
    <scope>NUCLEOTIDE SEQUENCE</scope>
    <source>
        <tissue evidence="2">Shoot tip</tissue>
    </source>
</reference>
<feature type="non-terminal residue" evidence="2">
    <location>
        <position position="108"/>
    </location>
</feature>
<feature type="region of interest" description="Disordered" evidence="1">
    <location>
        <begin position="40"/>
        <end position="70"/>
    </location>
</feature>
<dbReference type="EMBL" id="JAPFFM010000019">
    <property type="protein sequence ID" value="KAJ6688603.1"/>
    <property type="molecule type" value="Genomic_DNA"/>
</dbReference>
<keyword evidence="3" id="KW-1185">Reference proteome</keyword>
<dbReference type="AlphaFoldDB" id="A0A9Q0PI29"/>
<dbReference type="Proteomes" id="UP001151752">
    <property type="component" value="Chromosome 15W"/>
</dbReference>
<reference evidence="2" key="2">
    <citation type="journal article" date="2023" name="Int. J. Mol. Sci.">
        <title>De Novo Assembly and Annotation of 11 Diverse Shrub Willow (Salix) Genomes Reveals Novel Gene Organization in Sex-Linked Regions.</title>
        <authorList>
            <person name="Hyden B."/>
            <person name="Feng K."/>
            <person name="Yates T.B."/>
            <person name="Jawdy S."/>
            <person name="Cereghino C."/>
            <person name="Smart L.B."/>
            <person name="Muchero W."/>
        </authorList>
    </citation>
    <scope>NUCLEOTIDE SEQUENCE</scope>
    <source>
        <tissue evidence="2">Shoot tip</tissue>
    </source>
</reference>
<gene>
    <name evidence="2" type="ORF">OIU74_017164</name>
</gene>
<sequence length="108" mass="12939">MQDKSLLLPPEKTTKPSYFFCVFVIYREAFFISIEPHFQRNSLTTEPPPPPLSKVTKRTPPPRLRQKRKKSLLSLDSRSHRFFREKGRLLHFKVFLRVRFHFGLEILL</sequence>
<accession>A0A9Q0PI29</accession>
<evidence type="ECO:0000256" key="1">
    <source>
        <dbReference type="SAM" id="MobiDB-lite"/>
    </source>
</evidence>
<protein>
    <submittedName>
        <fullName evidence="2">Uncharacterized protein</fullName>
    </submittedName>
</protein>
<proteinExistence type="predicted"/>
<evidence type="ECO:0000313" key="3">
    <source>
        <dbReference type="Proteomes" id="UP001151752"/>
    </source>
</evidence>